<sequence>MLPRRSKSGTTTGLDRLEFPKTSLKMKEFPTGSMYEGEWDQFDMQGYGEYTFPNGVQYQGNFESGMFHGKGELVYPHDDDITVIRGRFNKGVMTERSLDFDDILDYREIDWKYCTMPDRRFAIEYVEKLKPAGQSYLTAQQPTKEIPEGFYDTGDGFFDPERKIICKYHDTSAIKRAPSTREQEWIIANCRKGSNEPIGPRPDLYESWMGPMLKTSAAPVATVALQKQPQISISRKTSVFDYDGGADDDSRPLFYNFDEFASRFPEAENERFSKAPVRY</sequence>
<comment type="subcellular location">
    <subcellularLocation>
        <location evidence="1">Cell projection</location>
        <location evidence="1">Cilium</location>
        <location evidence="1">Flagellum</location>
    </subcellularLocation>
</comment>
<dbReference type="PANTHER" id="PTHR46437:SF1">
    <property type="entry name" value="MORN REPEAT-CONTAINING PROTEIN 5"/>
    <property type="match status" value="1"/>
</dbReference>
<keyword evidence="4" id="KW-0282">Flagellum</keyword>
<dbReference type="InterPro" id="IPR042814">
    <property type="entry name" value="Morn5"/>
</dbReference>
<evidence type="ECO:0000256" key="6">
    <source>
        <dbReference type="ARBA" id="ARBA00023273"/>
    </source>
</evidence>
<dbReference type="GO" id="GO:0031514">
    <property type="term" value="C:motile cilium"/>
    <property type="evidence" value="ECO:0007669"/>
    <property type="project" value="UniProtKB-SubCell"/>
</dbReference>
<proteinExistence type="predicted"/>
<keyword evidence="3" id="KW-0677">Repeat</keyword>
<name>A0A2A4IT82_HELVI</name>
<evidence type="ECO:0000256" key="5">
    <source>
        <dbReference type="ARBA" id="ARBA00023069"/>
    </source>
</evidence>
<keyword evidence="5" id="KW-0969">Cilium</keyword>
<dbReference type="Pfam" id="PF02493">
    <property type="entry name" value="MORN"/>
    <property type="match status" value="2"/>
</dbReference>
<dbReference type="AlphaFoldDB" id="A0A2A4IT82"/>
<dbReference type="Gene3D" id="2.20.110.10">
    <property type="entry name" value="Histone H3 K4-specific methyltransferase SET7/9 N-terminal domain"/>
    <property type="match status" value="1"/>
</dbReference>
<keyword evidence="6" id="KW-0966">Cell projection</keyword>
<evidence type="ECO:0000256" key="3">
    <source>
        <dbReference type="ARBA" id="ARBA00022737"/>
    </source>
</evidence>
<gene>
    <name evidence="7" type="ORF">B5V51_14101</name>
</gene>
<dbReference type="SMART" id="SM00698">
    <property type="entry name" value="MORN"/>
    <property type="match status" value="2"/>
</dbReference>
<dbReference type="PANTHER" id="PTHR46437">
    <property type="entry name" value="MORN REPEAT-CONTAINING PROTEIN 5"/>
    <property type="match status" value="1"/>
</dbReference>
<accession>A0A2A4IT82</accession>
<reference evidence="7" key="1">
    <citation type="submission" date="2017-09" db="EMBL/GenBank/DDBJ databases">
        <title>Contemporary evolution of a Lepidopteran species, Heliothis virescens, in response to modern agricultural practices.</title>
        <authorList>
            <person name="Fritz M.L."/>
            <person name="Deyonke A.M."/>
            <person name="Papanicolaou A."/>
            <person name="Micinski S."/>
            <person name="Westbrook J."/>
            <person name="Gould F."/>
        </authorList>
    </citation>
    <scope>NUCLEOTIDE SEQUENCE [LARGE SCALE GENOMIC DNA]</scope>
    <source>
        <strain evidence="7">HvINT-</strain>
        <tissue evidence="7">Whole body</tissue>
    </source>
</reference>
<evidence type="ECO:0000313" key="7">
    <source>
        <dbReference type="EMBL" id="PCG62598.1"/>
    </source>
</evidence>
<comment type="caution">
    <text evidence="7">The sequence shown here is derived from an EMBL/GenBank/DDBJ whole genome shotgun (WGS) entry which is preliminary data.</text>
</comment>
<evidence type="ECO:0000256" key="1">
    <source>
        <dbReference type="ARBA" id="ARBA00004230"/>
    </source>
</evidence>
<dbReference type="EMBL" id="NWSH01008334">
    <property type="protein sequence ID" value="PCG62598.1"/>
    <property type="molecule type" value="Genomic_DNA"/>
</dbReference>
<evidence type="ECO:0000256" key="4">
    <source>
        <dbReference type="ARBA" id="ARBA00022846"/>
    </source>
</evidence>
<dbReference type="InterPro" id="IPR003409">
    <property type="entry name" value="MORN"/>
</dbReference>
<evidence type="ECO:0000256" key="2">
    <source>
        <dbReference type="ARBA" id="ARBA00016322"/>
    </source>
</evidence>
<organism evidence="7">
    <name type="scientific">Heliothis virescens</name>
    <name type="common">Tobacco budworm moth</name>
    <dbReference type="NCBI Taxonomy" id="7102"/>
    <lineage>
        <taxon>Eukaryota</taxon>
        <taxon>Metazoa</taxon>
        <taxon>Ecdysozoa</taxon>
        <taxon>Arthropoda</taxon>
        <taxon>Hexapoda</taxon>
        <taxon>Insecta</taxon>
        <taxon>Pterygota</taxon>
        <taxon>Neoptera</taxon>
        <taxon>Endopterygota</taxon>
        <taxon>Lepidoptera</taxon>
        <taxon>Glossata</taxon>
        <taxon>Ditrysia</taxon>
        <taxon>Noctuoidea</taxon>
        <taxon>Noctuidae</taxon>
        <taxon>Heliothinae</taxon>
        <taxon>Heliothis</taxon>
    </lineage>
</organism>
<dbReference type="STRING" id="7102.A0A2A4IT82"/>
<dbReference type="SUPFAM" id="SSF82185">
    <property type="entry name" value="Histone H3 K4-specific methyltransferase SET7/9 N-terminal domain"/>
    <property type="match status" value="1"/>
</dbReference>
<protein>
    <recommendedName>
        <fullName evidence="2">MORN repeat-containing protein 5</fullName>
    </recommendedName>
</protein>